<keyword evidence="3" id="KW-1185">Reference proteome</keyword>
<evidence type="ECO:0000256" key="1">
    <source>
        <dbReference type="SAM" id="MobiDB-lite"/>
    </source>
</evidence>
<sequence length="139" mass="14897">MMTMDSGWALDSGGVNRRSRENPLTNSIIRHDSYMRKSGVTRPGIELGLPCWEASRLITQPCSGRDRGGVVVRLLASNQGKPDSVPGGVTPGFSHMGIVPNDGDGRRVFSGISRFLSPFNPALLLTQLVSPSSALKTSM</sequence>
<evidence type="ECO:0000313" key="3">
    <source>
        <dbReference type="Proteomes" id="UP001159363"/>
    </source>
</evidence>
<organism evidence="2 3">
    <name type="scientific">Dryococelus australis</name>
    <dbReference type="NCBI Taxonomy" id="614101"/>
    <lineage>
        <taxon>Eukaryota</taxon>
        <taxon>Metazoa</taxon>
        <taxon>Ecdysozoa</taxon>
        <taxon>Arthropoda</taxon>
        <taxon>Hexapoda</taxon>
        <taxon>Insecta</taxon>
        <taxon>Pterygota</taxon>
        <taxon>Neoptera</taxon>
        <taxon>Polyneoptera</taxon>
        <taxon>Phasmatodea</taxon>
        <taxon>Verophasmatodea</taxon>
        <taxon>Anareolatae</taxon>
        <taxon>Phasmatidae</taxon>
        <taxon>Eurycanthinae</taxon>
        <taxon>Dryococelus</taxon>
    </lineage>
</organism>
<name>A0ABQ9I8S2_9NEOP</name>
<accession>A0ABQ9I8S2</accession>
<dbReference type="Proteomes" id="UP001159363">
    <property type="component" value="Chromosome 2"/>
</dbReference>
<reference evidence="2 3" key="1">
    <citation type="submission" date="2023-02" db="EMBL/GenBank/DDBJ databases">
        <title>LHISI_Scaffold_Assembly.</title>
        <authorList>
            <person name="Stuart O.P."/>
            <person name="Cleave R."/>
            <person name="Magrath M.J.L."/>
            <person name="Mikheyev A.S."/>
        </authorList>
    </citation>
    <scope>NUCLEOTIDE SEQUENCE [LARGE SCALE GENOMIC DNA]</scope>
    <source>
        <strain evidence="2">Daus_M_001</strain>
        <tissue evidence="2">Leg muscle</tissue>
    </source>
</reference>
<dbReference type="EMBL" id="JARBHB010000002">
    <property type="protein sequence ID" value="KAJ8892867.1"/>
    <property type="molecule type" value="Genomic_DNA"/>
</dbReference>
<gene>
    <name evidence="2" type="ORF">PR048_005448</name>
</gene>
<protein>
    <submittedName>
        <fullName evidence="2">Uncharacterized protein</fullName>
    </submittedName>
</protein>
<comment type="caution">
    <text evidence="2">The sequence shown here is derived from an EMBL/GenBank/DDBJ whole genome shotgun (WGS) entry which is preliminary data.</text>
</comment>
<proteinExistence type="predicted"/>
<feature type="region of interest" description="Disordered" evidence="1">
    <location>
        <begin position="1"/>
        <end position="24"/>
    </location>
</feature>
<evidence type="ECO:0000313" key="2">
    <source>
        <dbReference type="EMBL" id="KAJ8892867.1"/>
    </source>
</evidence>